<dbReference type="InterPro" id="IPR058245">
    <property type="entry name" value="NreC/VraR/RcsB-like_REC"/>
</dbReference>
<evidence type="ECO:0000259" key="7">
    <source>
        <dbReference type="PROSITE" id="PS50110"/>
    </source>
</evidence>
<dbReference type="SMART" id="SM00421">
    <property type="entry name" value="HTH_LUXR"/>
    <property type="match status" value="1"/>
</dbReference>
<dbReference type="PROSITE" id="PS50110">
    <property type="entry name" value="RESPONSE_REGULATORY"/>
    <property type="match status" value="1"/>
</dbReference>
<dbReference type="InterPro" id="IPR011006">
    <property type="entry name" value="CheY-like_superfamily"/>
</dbReference>
<dbReference type="SMART" id="SM00448">
    <property type="entry name" value="REC"/>
    <property type="match status" value="1"/>
</dbReference>
<feature type="modified residue" description="4-aspartylphosphate" evidence="5">
    <location>
        <position position="67"/>
    </location>
</feature>
<keyword evidence="3" id="KW-0238">DNA-binding</keyword>
<dbReference type="InterPro" id="IPR016032">
    <property type="entry name" value="Sig_transdc_resp-reg_C-effctor"/>
</dbReference>
<dbReference type="CDD" id="cd17535">
    <property type="entry name" value="REC_NarL-like"/>
    <property type="match status" value="1"/>
</dbReference>
<dbReference type="RefSeq" id="WP_067528254.1">
    <property type="nucleotide sequence ID" value="NZ_JABELX010000021.1"/>
</dbReference>
<dbReference type="InterPro" id="IPR000792">
    <property type="entry name" value="Tscrpt_reg_LuxR_C"/>
</dbReference>
<evidence type="ECO:0000256" key="1">
    <source>
        <dbReference type="ARBA" id="ARBA00022553"/>
    </source>
</evidence>
<sequence>MSDPVPRTENRADPIRVLIADDEALVRAGFRVLVDSVPDLTVVGEAGNGGEAVRLTRELRPDVVLMDIRMPIMDGLEATRHIAVDGTDAPHVLIVTTFDQDENVFRALRGGAGGFILKDSPPEQLLHAIRVIASGDALLTPNITRRLISAFARHPAPPAPQSNTLATLTDREREVLAHIAAGQSNAEIAATLYVSIATVKTHVGRLLTKLNARDRAQLVVFAYETGMVVPGGN</sequence>
<dbReference type="GO" id="GO:0006355">
    <property type="term" value="P:regulation of DNA-templated transcription"/>
    <property type="evidence" value="ECO:0007669"/>
    <property type="project" value="InterPro"/>
</dbReference>
<dbReference type="GO" id="GO:0003677">
    <property type="term" value="F:DNA binding"/>
    <property type="evidence" value="ECO:0007669"/>
    <property type="project" value="UniProtKB-KW"/>
</dbReference>
<keyword evidence="4" id="KW-0804">Transcription</keyword>
<dbReference type="Pfam" id="PF00196">
    <property type="entry name" value="GerE"/>
    <property type="match status" value="1"/>
</dbReference>
<evidence type="ECO:0000313" key="9">
    <source>
        <dbReference type="Proteomes" id="UP000586827"/>
    </source>
</evidence>
<comment type="caution">
    <text evidence="8">The sequence shown here is derived from an EMBL/GenBank/DDBJ whole genome shotgun (WGS) entry which is preliminary data.</text>
</comment>
<keyword evidence="9" id="KW-1185">Reference proteome</keyword>
<dbReference type="EMBL" id="JABELX010000021">
    <property type="protein sequence ID" value="NNH75426.1"/>
    <property type="molecule type" value="Genomic_DNA"/>
</dbReference>
<reference evidence="8 9" key="1">
    <citation type="submission" date="2020-05" db="EMBL/GenBank/DDBJ databases">
        <title>MicrobeNet Type strains.</title>
        <authorList>
            <person name="Nicholson A.C."/>
        </authorList>
    </citation>
    <scope>NUCLEOTIDE SEQUENCE [LARGE SCALE GENOMIC DNA]</scope>
    <source>
        <strain evidence="8 9">JCM 3224</strain>
    </source>
</reference>
<organism evidence="8 9">
    <name type="scientific">Nocardia uniformis</name>
    <dbReference type="NCBI Taxonomy" id="53432"/>
    <lineage>
        <taxon>Bacteria</taxon>
        <taxon>Bacillati</taxon>
        <taxon>Actinomycetota</taxon>
        <taxon>Actinomycetes</taxon>
        <taxon>Mycobacteriales</taxon>
        <taxon>Nocardiaceae</taxon>
        <taxon>Nocardia</taxon>
    </lineage>
</organism>
<dbReference type="InterPro" id="IPR001789">
    <property type="entry name" value="Sig_transdc_resp-reg_receiver"/>
</dbReference>
<dbReference type="PROSITE" id="PS50043">
    <property type="entry name" value="HTH_LUXR_2"/>
    <property type="match status" value="1"/>
</dbReference>
<dbReference type="SUPFAM" id="SSF46894">
    <property type="entry name" value="C-terminal effector domain of the bipartite response regulators"/>
    <property type="match status" value="1"/>
</dbReference>
<keyword evidence="2" id="KW-0805">Transcription regulation</keyword>
<dbReference type="Gene3D" id="3.40.50.2300">
    <property type="match status" value="1"/>
</dbReference>
<evidence type="ECO:0000256" key="4">
    <source>
        <dbReference type="ARBA" id="ARBA00023163"/>
    </source>
</evidence>
<protein>
    <submittedName>
        <fullName evidence="8">Response regulator transcription factor</fullName>
    </submittedName>
</protein>
<evidence type="ECO:0000313" key="8">
    <source>
        <dbReference type="EMBL" id="NNH75426.1"/>
    </source>
</evidence>
<dbReference type="AlphaFoldDB" id="A0A849CC34"/>
<keyword evidence="1 5" id="KW-0597">Phosphoprotein</keyword>
<dbReference type="SUPFAM" id="SSF52172">
    <property type="entry name" value="CheY-like"/>
    <property type="match status" value="1"/>
</dbReference>
<name>A0A849CC34_9NOCA</name>
<dbReference type="Pfam" id="PF00072">
    <property type="entry name" value="Response_reg"/>
    <property type="match status" value="1"/>
</dbReference>
<feature type="domain" description="HTH luxR-type" evidence="6">
    <location>
        <begin position="161"/>
        <end position="226"/>
    </location>
</feature>
<evidence type="ECO:0000259" key="6">
    <source>
        <dbReference type="PROSITE" id="PS50043"/>
    </source>
</evidence>
<dbReference type="PANTHER" id="PTHR43214">
    <property type="entry name" value="TWO-COMPONENT RESPONSE REGULATOR"/>
    <property type="match status" value="1"/>
</dbReference>
<dbReference type="PANTHER" id="PTHR43214:SF24">
    <property type="entry name" value="TRANSCRIPTIONAL REGULATORY PROTEIN NARL-RELATED"/>
    <property type="match status" value="1"/>
</dbReference>
<feature type="domain" description="Response regulatory" evidence="7">
    <location>
        <begin position="16"/>
        <end position="133"/>
    </location>
</feature>
<proteinExistence type="predicted"/>
<dbReference type="GO" id="GO:0000160">
    <property type="term" value="P:phosphorelay signal transduction system"/>
    <property type="evidence" value="ECO:0007669"/>
    <property type="project" value="InterPro"/>
</dbReference>
<evidence type="ECO:0000256" key="5">
    <source>
        <dbReference type="PROSITE-ProRule" id="PRU00169"/>
    </source>
</evidence>
<evidence type="ECO:0000256" key="3">
    <source>
        <dbReference type="ARBA" id="ARBA00023125"/>
    </source>
</evidence>
<dbReference type="PRINTS" id="PR00038">
    <property type="entry name" value="HTHLUXR"/>
</dbReference>
<gene>
    <name evidence="8" type="ORF">HLB23_37210</name>
</gene>
<dbReference type="Proteomes" id="UP000586827">
    <property type="component" value="Unassembled WGS sequence"/>
</dbReference>
<accession>A0A849CC34</accession>
<dbReference type="PROSITE" id="PS00622">
    <property type="entry name" value="HTH_LUXR_1"/>
    <property type="match status" value="1"/>
</dbReference>
<dbReference type="InterPro" id="IPR039420">
    <property type="entry name" value="WalR-like"/>
</dbReference>
<evidence type="ECO:0000256" key="2">
    <source>
        <dbReference type="ARBA" id="ARBA00023015"/>
    </source>
</evidence>
<dbReference type="CDD" id="cd06170">
    <property type="entry name" value="LuxR_C_like"/>
    <property type="match status" value="1"/>
</dbReference>